<dbReference type="SMART" id="SM00079">
    <property type="entry name" value="PBPe"/>
    <property type="match status" value="1"/>
</dbReference>
<evidence type="ECO:0000256" key="1">
    <source>
        <dbReference type="ARBA" id="ARBA00003159"/>
    </source>
</evidence>
<dbReference type="SUPFAM" id="SSF161098">
    <property type="entry name" value="MetI-like"/>
    <property type="match status" value="1"/>
</dbReference>
<comment type="caution">
    <text evidence="15">The sequence shown here is derived from an EMBL/GenBank/DDBJ whole genome shotgun (WGS) entry which is preliminary data.</text>
</comment>
<comment type="similarity">
    <text evidence="4">Belongs to the bacterial solute-binding protein 3 family.</text>
</comment>
<dbReference type="PANTHER" id="PTHR30614:SF20">
    <property type="entry name" value="GLUTAMINE TRANSPORT SYSTEM PERMEASE PROTEIN GLNP"/>
    <property type="match status" value="1"/>
</dbReference>
<dbReference type="Gene3D" id="3.40.190.10">
    <property type="entry name" value="Periplasmic binding protein-like II"/>
    <property type="match status" value="2"/>
</dbReference>
<dbReference type="Gene3D" id="1.10.3720.10">
    <property type="entry name" value="MetI-like"/>
    <property type="match status" value="1"/>
</dbReference>
<proteinExistence type="inferred from homology"/>
<dbReference type="InterPro" id="IPR043429">
    <property type="entry name" value="ArtM/GltK/GlnP/TcyL/YhdX-like"/>
</dbReference>
<dbReference type="EMBL" id="VWNA01000001">
    <property type="protein sequence ID" value="MQT11136.1"/>
    <property type="molecule type" value="Genomic_DNA"/>
</dbReference>
<dbReference type="GO" id="GO:0006865">
    <property type="term" value="P:amino acid transport"/>
    <property type="evidence" value="ECO:0007669"/>
    <property type="project" value="UniProtKB-KW"/>
</dbReference>
<dbReference type="InterPro" id="IPR001638">
    <property type="entry name" value="Solute-binding_3/MltF_N"/>
</dbReference>
<reference evidence="15 16" key="1">
    <citation type="submission" date="2019-09" db="EMBL/GenBank/DDBJ databases">
        <title>Segnochrobactrum spirostomi gen. nov., sp. nov., isolated from the ciliate Spirostomum cf. yagiui and description of a novel family, Segnochrobactraceae fam. nov. within the order Rhizobiales of the class Alphaproteobacteria.</title>
        <authorList>
            <person name="Akter S."/>
            <person name="Shazib S.U.A."/>
            <person name="Shin M.K."/>
        </authorList>
    </citation>
    <scope>NUCLEOTIDE SEQUENCE [LARGE SCALE GENOMIC DNA]</scope>
    <source>
        <strain evidence="15 16">Sp-1</strain>
    </source>
</reference>
<evidence type="ECO:0000256" key="2">
    <source>
        <dbReference type="ARBA" id="ARBA00004429"/>
    </source>
</evidence>
<feature type="chain" id="PRO_5025675836" evidence="13">
    <location>
        <begin position="20"/>
        <end position="504"/>
    </location>
</feature>
<evidence type="ECO:0000256" key="10">
    <source>
        <dbReference type="ARBA" id="ARBA00022989"/>
    </source>
</evidence>
<evidence type="ECO:0000256" key="12">
    <source>
        <dbReference type="RuleBase" id="RU363032"/>
    </source>
</evidence>
<gene>
    <name evidence="15" type="ORF">F0357_00265</name>
</gene>
<dbReference type="Pfam" id="PF00497">
    <property type="entry name" value="SBP_bac_3"/>
    <property type="match status" value="1"/>
</dbReference>
<keyword evidence="7 12" id="KW-0812">Transmembrane</keyword>
<evidence type="ECO:0000256" key="8">
    <source>
        <dbReference type="ARBA" id="ARBA00022729"/>
    </source>
</evidence>
<dbReference type="CDD" id="cd06261">
    <property type="entry name" value="TM_PBP2"/>
    <property type="match status" value="1"/>
</dbReference>
<accession>A0A6A7XY17</accession>
<feature type="transmembrane region" description="Helical" evidence="12">
    <location>
        <begin position="296"/>
        <end position="326"/>
    </location>
</feature>
<evidence type="ECO:0000313" key="16">
    <source>
        <dbReference type="Proteomes" id="UP000332515"/>
    </source>
</evidence>
<keyword evidence="9" id="KW-0029">Amino-acid transport</keyword>
<protein>
    <submittedName>
        <fullName evidence="15">ABC transporter permease subunit</fullName>
    </submittedName>
</protein>
<keyword evidence="16" id="KW-1185">Reference proteome</keyword>
<evidence type="ECO:0000256" key="11">
    <source>
        <dbReference type="ARBA" id="ARBA00023136"/>
    </source>
</evidence>
<keyword evidence="10 12" id="KW-1133">Transmembrane helix</keyword>
<dbReference type="Proteomes" id="UP000332515">
    <property type="component" value="Unassembled WGS sequence"/>
</dbReference>
<evidence type="ECO:0000256" key="9">
    <source>
        <dbReference type="ARBA" id="ARBA00022970"/>
    </source>
</evidence>
<sequence length="504" mass="55089">MRLALALLLILTGLTGAFAQTAAPSGPPLRYGADATSGAPYVFKDPADPTVTTGFEVDIMTEIGKKLGRKPVLVQNDWGNLIPGLNAGLYDLVIDGLEITPAHQAAADFTIPYYTTFGQIVIRRGDAPLQTVADLKGKSVGTLKSSQMEYILRAAGNIDVRTYDEEIDAYSDLKLKRIDATVMDFPIAVYYAQPDRELQFTGEPVGQIQYGIAVKKGAHPDLVAALNTALSQMIQDGSLREVLDRWGLWTPMMAQVTGDARPMQAQPSAYEHFVDATQPHGWKAQLERYARFLPQLGWAAVMTLQISILAMVLAVGLGAALALCRVYGGKILDHVAQIYIEVVRGTPLLIQVLFIYYGLPKIGVQLDPYVAGVLALGLNYAAYEAENYRAGLLAIPRQQMEAAVALNMTERQSLRHVIIPQAARIVLPPTTNDFISLIKDSSLVSVISLVELTKTYEQISTTYYDYFGTGILVAAIYLIIGLPFVRLARWAEKHVSRGVTRSSQ</sequence>
<evidence type="ECO:0000256" key="7">
    <source>
        <dbReference type="ARBA" id="ARBA00022692"/>
    </source>
</evidence>
<feature type="signal peptide" evidence="13">
    <location>
        <begin position="1"/>
        <end position="19"/>
    </location>
</feature>
<evidence type="ECO:0000256" key="6">
    <source>
        <dbReference type="ARBA" id="ARBA00022475"/>
    </source>
</evidence>
<dbReference type="Pfam" id="PF00528">
    <property type="entry name" value="BPD_transp_1"/>
    <property type="match status" value="1"/>
</dbReference>
<evidence type="ECO:0000256" key="3">
    <source>
        <dbReference type="ARBA" id="ARBA00010072"/>
    </source>
</evidence>
<name>A0A6A7XY17_9HYPH</name>
<dbReference type="InterPro" id="IPR018313">
    <property type="entry name" value="SBP_3_CS"/>
</dbReference>
<comment type="subcellular location">
    <subcellularLocation>
        <location evidence="2">Cell inner membrane</location>
        <topology evidence="2">Multi-pass membrane protein</topology>
    </subcellularLocation>
    <subcellularLocation>
        <location evidence="12">Cell membrane</location>
        <topology evidence="12">Multi-pass membrane protein</topology>
    </subcellularLocation>
</comment>
<dbReference type="InterPro" id="IPR000515">
    <property type="entry name" value="MetI-like"/>
</dbReference>
<dbReference type="AlphaFoldDB" id="A0A6A7XY17"/>
<dbReference type="PANTHER" id="PTHR30614">
    <property type="entry name" value="MEMBRANE COMPONENT OF AMINO ACID ABC TRANSPORTER"/>
    <property type="match status" value="1"/>
</dbReference>
<comment type="similarity">
    <text evidence="3">Belongs to the binding-protein-dependent transport system permease family. HisMQ subfamily.</text>
</comment>
<organism evidence="15 16">
    <name type="scientific">Segnochrobactrum spirostomi</name>
    <dbReference type="NCBI Taxonomy" id="2608987"/>
    <lineage>
        <taxon>Bacteria</taxon>
        <taxon>Pseudomonadati</taxon>
        <taxon>Pseudomonadota</taxon>
        <taxon>Alphaproteobacteria</taxon>
        <taxon>Hyphomicrobiales</taxon>
        <taxon>Segnochrobactraceae</taxon>
        <taxon>Segnochrobactrum</taxon>
    </lineage>
</organism>
<dbReference type="InterPro" id="IPR001320">
    <property type="entry name" value="Iontro_rcpt_C"/>
</dbReference>
<evidence type="ECO:0000256" key="4">
    <source>
        <dbReference type="ARBA" id="ARBA00010333"/>
    </source>
</evidence>
<keyword evidence="5 12" id="KW-0813">Transport</keyword>
<feature type="transmembrane region" description="Helical" evidence="12">
    <location>
        <begin position="466"/>
        <end position="488"/>
    </location>
</feature>
<evidence type="ECO:0000259" key="14">
    <source>
        <dbReference type="PROSITE" id="PS50928"/>
    </source>
</evidence>
<feature type="domain" description="ABC transmembrane type-1" evidence="14">
    <location>
        <begin position="300"/>
        <end position="488"/>
    </location>
</feature>
<evidence type="ECO:0000313" key="15">
    <source>
        <dbReference type="EMBL" id="MQT11136.1"/>
    </source>
</evidence>
<dbReference type="InterPro" id="IPR010065">
    <property type="entry name" value="AA_ABC_transptr_permease_3TM"/>
</dbReference>
<keyword evidence="6" id="KW-1003">Cell membrane</keyword>
<dbReference type="NCBIfam" id="TIGR01726">
    <property type="entry name" value="HEQRo_perm_3TM"/>
    <property type="match status" value="1"/>
</dbReference>
<keyword evidence="8 13" id="KW-0732">Signal</keyword>
<keyword evidence="11 12" id="KW-0472">Membrane</keyword>
<evidence type="ECO:0000256" key="5">
    <source>
        <dbReference type="ARBA" id="ARBA00022448"/>
    </source>
</evidence>
<dbReference type="GO" id="GO:0015276">
    <property type="term" value="F:ligand-gated monoatomic ion channel activity"/>
    <property type="evidence" value="ECO:0007669"/>
    <property type="project" value="InterPro"/>
</dbReference>
<dbReference type="PROSITE" id="PS50928">
    <property type="entry name" value="ABC_TM1"/>
    <property type="match status" value="1"/>
</dbReference>
<comment type="function">
    <text evidence="1">Part of the binding-protein-dependent transport system for glutamine; probably responsible for the translocation of the substrate across the membrane.</text>
</comment>
<dbReference type="PROSITE" id="PS01039">
    <property type="entry name" value="SBP_BACTERIAL_3"/>
    <property type="match status" value="1"/>
</dbReference>
<dbReference type="CDD" id="cd13530">
    <property type="entry name" value="PBP2_peptides_like"/>
    <property type="match status" value="1"/>
</dbReference>
<dbReference type="SUPFAM" id="SSF53850">
    <property type="entry name" value="Periplasmic binding protein-like II"/>
    <property type="match status" value="1"/>
</dbReference>
<dbReference type="InterPro" id="IPR035906">
    <property type="entry name" value="MetI-like_sf"/>
</dbReference>
<dbReference type="GO" id="GO:0043190">
    <property type="term" value="C:ATP-binding cassette (ABC) transporter complex"/>
    <property type="evidence" value="ECO:0007669"/>
    <property type="project" value="InterPro"/>
</dbReference>
<feature type="transmembrane region" description="Helical" evidence="12">
    <location>
        <begin position="338"/>
        <end position="359"/>
    </location>
</feature>
<dbReference type="SMART" id="SM00062">
    <property type="entry name" value="PBPb"/>
    <property type="match status" value="1"/>
</dbReference>
<evidence type="ECO:0000256" key="13">
    <source>
        <dbReference type="SAM" id="SignalP"/>
    </source>
</evidence>